<dbReference type="Proteomes" id="UP000245202">
    <property type="component" value="Unassembled WGS sequence"/>
</dbReference>
<evidence type="ECO:0000256" key="1">
    <source>
        <dbReference type="SAM" id="SignalP"/>
    </source>
</evidence>
<gene>
    <name evidence="2" type="ORF">PAT3040_04892</name>
</gene>
<feature type="chain" id="PRO_5015334098" description="Copper amine oxidase-like N-terminal domain-containing protein" evidence="1">
    <location>
        <begin position="25"/>
        <end position="224"/>
    </location>
</feature>
<proteinExistence type="predicted"/>
<dbReference type="RefSeq" id="WP_108994724.1">
    <property type="nucleotide sequence ID" value="NZ_BDQX01000291.1"/>
</dbReference>
<dbReference type="AlphaFoldDB" id="A0A2R5F2W2"/>
<accession>A0A2R5F2W2</accession>
<dbReference type="EMBL" id="BDQX01000291">
    <property type="protein sequence ID" value="GBG10174.1"/>
    <property type="molecule type" value="Genomic_DNA"/>
</dbReference>
<protein>
    <recommendedName>
        <fullName evidence="4">Copper amine oxidase-like N-terminal domain-containing protein</fullName>
    </recommendedName>
</protein>
<keyword evidence="3" id="KW-1185">Reference proteome</keyword>
<name>A0A2R5F2W2_9BACL</name>
<reference evidence="2 3" key="1">
    <citation type="submission" date="2017-08" db="EMBL/GenBank/DDBJ databases">
        <title>Substantial Increase in Enzyme Production by Combined Drug-Resistance Mutations in Paenibacillus agaridevorans.</title>
        <authorList>
            <person name="Tanaka Y."/>
            <person name="Funane K."/>
            <person name="Hosaka T."/>
            <person name="Shiwa Y."/>
            <person name="Fujita N."/>
            <person name="Miyazaki T."/>
            <person name="Yoshikawa H."/>
            <person name="Murakami K."/>
            <person name="Kasahara K."/>
            <person name="Inaoka T."/>
            <person name="Hiraga Y."/>
            <person name="Ochi K."/>
        </authorList>
    </citation>
    <scope>NUCLEOTIDE SEQUENCE [LARGE SCALE GENOMIC DNA]</scope>
    <source>
        <strain evidence="2 3">T-3040</strain>
    </source>
</reference>
<sequence length="224" mass="24486">MKKKAFAAIIGVSMLASMGTGAFAATKLQEIKAFLNPEIKVQVDGTYADLRDVNGNAIAPIVYQGANYFPIRAVSDALDVAVDYDEATKTIILGEKVDGTSIAKGFDDMYHTKDPVQTTYKGKDYKEAFYDNASGNRNVSFMLYPDKNYQTLYLQIAAVGGDLTDFTIKDSENDIILKAENVIKSENGLVTVKVDIGGVEELYIYGSATKDTAVFIPLTTSYYK</sequence>
<evidence type="ECO:0000313" key="2">
    <source>
        <dbReference type="EMBL" id="GBG10174.1"/>
    </source>
</evidence>
<feature type="signal peptide" evidence="1">
    <location>
        <begin position="1"/>
        <end position="24"/>
    </location>
</feature>
<organism evidence="2 3">
    <name type="scientific">Paenibacillus agaridevorans</name>
    <dbReference type="NCBI Taxonomy" id="171404"/>
    <lineage>
        <taxon>Bacteria</taxon>
        <taxon>Bacillati</taxon>
        <taxon>Bacillota</taxon>
        <taxon>Bacilli</taxon>
        <taxon>Bacillales</taxon>
        <taxon>Paenibacillaceae</taxon>
        <taxon>Paenibacillus</taxon>
    </lineage>
</organism>
<comment type="caution">
    <text evidence="2">The sequence shown here is derived from an EMBL/GenBank/DDBJ whole genome shotgun (WGS) entry which is preliminary data.</text>
</comment>
<evidence type="ECO:0000313" key="3">
    <source>
        <dbReference type="Proteomes" id="UP000245202"/>
    </source>
</evidence>
<keyword evidence="1" id="KW-0732">Signal</keyword>
<evidence type="ECO:0008006" key="4">
    <source>
        <dbReference type="Google" id="ProtNLM"/>
    </source>
</evidence>